<feature type="transmembrane region" description="Helical" evidence="9">
    <location>
        <begin position="93"/>
        <end position="114"/>
    </location>
</feature>
<accession>A0A1U9M8G1</accession>
<sequence length="162" mass="18170">MKAKSLITLIAGLVITVGLDQLIKYWVVNTLEVGEEIDLLPFLSLYHARNPGIAFSMLSSVSDWGLIALTLCIICFVIWLWKNAGPEKSLSRFGFLLVIGGAIGNLIDRIRFHYVIDYISFHIDGVFSFAIFNLADSFITVGAVLIVLDELLHWKREKQKAN</sequence>
<keyword evidence="2 9" id="KW-1003">Cell membrane</keyword>
<feature type="active site" evidence="9">
    <location>
        <position position="117"/>
    </location>
</feature>
<dbReference type="EC" id="3.4.23.36" evidence="9"/>
<keyword evidence="3 9" id="KW-0645">Protease</keyword>
<comment type="function">
    <text evidence="9 10">This protein specifically catalyzes the removal of signal peptides from prolipoproteins.</text>
</comment>
<keyword evidence="6 9" id="KW-0378">Hydrolase</keyword>
<keyword evidence="5 9" id="KW-0064">Aspartyl protease</keyword>
<evidence type="ECO:0000256" key="11">
    <source>
        <dbReference type="RuleBase" id="RU004181"/>
    </source>
</evidence>
<evidence type="ECO:0000256" key="5">
    <source>
        <dbReference type="ARBA" id="ARBA00022750"/>
    </source>
</evidence>
<feature type="transmembrane region" description="Helical" evidence="9">
    <location>
        <begin position="126"/>
        <end position="148"/>
    </location>
</feature>
<evidence type="ECO:0000256" key="4">
    <source>
        <dbReference type="ARBA" id="ARBA00022692"/>
    </source>
</evidence>
<dbReference type="Proteomes" id="UP000189660">
    <property type="component" value="Chromosome"/>
</dbReference>
<dbReference type="NCBIfam" id="TIGR00077">
    <property type="entry name" value="lspA"/>
    <property type="match status" value="1"/>
</dbReference>
<dbReference type="UniPathway" id="UPA00665"/>
<dbReference type="OrthoDB" id="9810259at2"/>
<dbReference type="InterPro" id="IPR001872">
    <property type="entry name" value="Peptidase_A8"/>
</dbReference>
<keyword evidence="4 9" id="KW-0812">Transmembrane</keyword>
<dbReference type="EMBL" id="CP015820">
    <property type="protein sequence ID" value="AQT41605.1"/>
    <property type="molecule type" value="Genomic_DNA"/>
</dbReference>
<comment type="caution">
    <text evidence="9">Lacks conserved residue(s) required for the propagation of feature annotation.</text>
</comment>
<dbReference type="GO" id="GO:0004190">
    <property type="term" value="F:aspartic-type endopeptidase activity"/>
    <property type="evidence" value="ECO:0007669"/>
    <property type="project" value="UniProtKB-UniRule"/>
</dbReference>
<dbReference type="PROSITE" id="PS00855">
    <property type="entry name" value="SPASE_II"/>
    <property type="match status" value="1"/>
</dbReference>
<evidence type="ECO:0000256" key="2">
    <source>
        <dbReference type="ARBA" id="ARBA00022475"/>
    </source>
</evidence>
<evidence type="ECO:0000256" key="10">
    <source>
        <dbReference type="RuleBase" id="RU000594"/>
    </source>
</evidence>
<keyword evidence="13" id="KW-1185">Reference proteome</keyword>
<feature type="transmembrane region" description="Helical" evidence="9">
    <location>
        <begin position="64"/>
        <end position="81"/>
    </location>
</feature>
<dbReference type="RefSeq" id="WP_077969816.1">
    <property type="nucleotide sequence ID" value="NZ_CAXTKO020000001.1"/>
</dbReference>
<dbReference type="GO" id="GO:0006508">
    <property type="term" value="P:proteolysis"/>
    <property type="evidence" value="ECO:0007669"/>
    <property type="project" value="UniProtKB-KW"/>
</dbReference>
<dbReference type="AlphaFoldDB" id="A0A1U9M8G1"/>
<dbReference type="PANTHER" id="PTHR33695:SF1">
    <property type="entry name" value="LIPOPROTEIN SIGNAL PEPTIDASE"/>
    <property type="match status" value="1"/>
</dbReference>
<dbReference type="KEGG" id="bapa:BBC0178_000970"/>
<reference evidence="12 13" key="1">
    <citation type="submission" date="2016-11" db="EMBL/GenBank/DDBJ databases">
        <title>Comparative genomics of Bartonella apis.</title>
        <authorList>
            <person name="Engel P."/>
        </authorList>
    </citation>
    <scope>NUCLEOTIDE SEQUENCE [LARGE SCALE GENOMIC DNA]</scope>
    <source>
        <strain evidence="12 13">BBC0178</strain>
    </source>
</reference>
<feature type="active site" evidence="9">
    <location>
        <position position="136"/>
    </location>
</feature>
<protein>
    <recommendedName>
        <fullName evidence="9">Lipoprotein signal peptidase</fullName>
        <ecNumber evidence="9">3.4.23.36</ecNumber>
    </recommendedName>
    <alternativeName>
        <fullName evidence="9">Prolipoprotein signal peptidase</fullName>
    </alternativeName>
    <alternativeName>
        <fullName evidence="9">Signal peptidase II</fullName>
        <shortName evidence="9">SPase II</shortName>
    </alternativeName>
</protein>
<keyword evidence="7 9" id="KW-1133">Transmembrane helix</keyword>
<evidence type="ECO:0000256" key="9">
    <source>
        <dbReference type="HAMAP-Rule" id="MF_00161"/>
    </source>
</evidence>
<evidence type="ECO:0000256" key="8">
    <source>
        <dbReference type="ARBA" id="ARBA00023136"/>
    </source>
</evidence>
<dbReference type="PRINTS" id="PR00781">
    <property type="entry name" value="LIPOSIGPTASE"/>
</dbReference>
<evidence type="ECO:0000256" key="1">
    <source>
        <dbReference type="ARBA" id="ARBA00006139"/>
    </source>
</evidence>
<keyword evidence="8 9" id="KW-0472">Membrane</keyword>
<dbReference type="GeneID" id="99980384"/>
<comment type="similarity">
    <text evidence="1 9 11">Belongs to the peptidase A8 family.</text>
</comment>
<gene>
    <name evidence="9" type="primary">lspA</name>
    <name evidence="12" type="ORF">BBC0178_000970</name>
</gene>
<comment type="subcellular location">
    <subcellularLocation>
        <location evidence="9">Cell membrane</location>
        <topology evidence="9">Multi-pass membrane protein</topology>
    </subcellularLocation>
</comment>
<dbReference type="PANTHER" id="PTHR33695">
    <property type="entry name" value="LIPOPROTEIN SIGNAL PEPTIDASE"/>
    <property type="match status" value="1"/>
</dbReference>
<evidence type="ECO:0000256" key="6">
    <source>
        <dbReference type="ARBA" id="ARBA00022801"/>
    </source>
</evidence>
<dbReference type="GO" id="GO:0005886">
    <property type="term" value="C:plasma membrane"/>
    <property type="evidence" value="ECO:0007669"/>
    <property type="project" value="UniProtKB-SubCell"/>
</dbReference>
<evidence type="ECO:0000313" key="12">
    <source>
        <dbReference type="EMBL" id="AQT41605.1"/>
    </source>
</evidence>
<dbReference type="Pfam" id="PF01252">
    <property type="entry name" value="Peptidase_A8"/>
    <property type="match status" value="1"/>
</dbReference>
<proteinExistence type="inferred from homology"/>
<comment type="catalytic activity">
    <reaction evidence="9 10">
        <text>Release of signal peptides from bacterial membrane prolipoproteins. Hydrolyzes -Xaa-Yaa-Zaa-|-(S,diacylglyceryl)Cys-, in which Xaa is hydrophobic (preferably Leu), and Yaa (Ala or Ser) and Zaa (Gly or Ala) have small, neutral side chains.</text>
        <dbReference type="EC" id="3.4.23.36"/>
    </reaction>
</comment>
<organism evidence="12 13">
    <name type="scientific">Bartonella apihabitans</name>
    <dbReference type="NCBI Taxonomy" id="2750929"/>
    <lineage>
        <taxon>Bacteria</taxon>
        <taxon>Pseudomonadati</taxon>
        <taxon>Pseudomonadota</taxon>
        <taxon>Alphaproteobacteria</taxon>
        <taxon>Hyphomicrobiales</taxon>
        <taxon>Bartonellaceae</taxon>
        <taxon>Bartonella</taxon>
    </lineage>
</organism>
<evidence type="ECO:0000256" key="3">
    <source>
        <dbReference type="ARBA" id="ARBA00022670"/>
    </source>
</evidence>
<name>A0A1U9M8G1_9HYPH</name>
<dbReference type="HAMAP" id="MF_00161">
    <property type="entry name" value="LspA"/>
    <property type="match status" value="1"/>
</dbReference>
<evidence type="ECO:0000256" key="7">
    <source>
        <dbReference type="ARBA" id="ARBA00022989"/>
    </source>
</evidence>
<evidence type="ECO:0000313" key="13">
    <source>
        <dbReference type="Proteomes" id="UP000189660"/>
    </source>
</evidence>
<comment type="pathway">
    <text evidence="9">Protein modification; lipoprotein biosynthesis (signal peptide cleavage).</text>
</comment>